<protein>
    <submittedName>
        <fullName evidence="2">Uncharacterized protein</fullName>
    </submittedName>
</protein>
<gene>
    <name evidence="2" type="ORF">A2G96_07895</name>
</gene>
<dbReference type="STRING" id="1796606.A2G96_07895"/>
<dbReference type="KEGG" id="cnan:A2G96_07895"/>
<reference evidence="2 3" key="1">
    <citation type="submission" date="2016-03" db="EMBL/GenBank/DDBJ databases">
        <title>Complete genome sequence of a novel chlorpyrifos degrading bacterium, Cupriavidus nantongensis sp. X1.</title>
        <authorList>
            <person name="Fang L."/>
        </authorList>
    </citation>
    <scope>NUCLEOTIDE SEQUENCE [LARGE SCALE GENOMIC DNA]</scope>
    <source>
        <strain evidence="2 3">X1</strain>
    </source>
</reference>
<dbReference type="Proteomes" id="UP000075238">
    <property type="component" value="Chromosome 1"/>
</dbReference>
<dbReference type="RefSeq" id="WP_062798326.1">
    <property type="nucleotide sequence ID" value="NZ_CP014844.1"/>
</dbReference>
<name>A0A142JHU9_9BURK</name>
<evidence type="ECO:0000256" key="1">
    <source>
        <dbReference type="SAM" id="MobiDB-lite"/>
    </source>
</evidence>
<evidence type="ECO:0000313" key="2">
    <source>
        <dbReference type="EMBL" id="AMR77661.1"/>
    </source>
</evidence>
<organism evidence="2 3">
    <name type="scientific">Cupriavidus nantongensis</name>
    <dbReference type="NCBI Taxonomy" id="1796606"/>
    <lineage>
        <taxon>Bacteria</taxon>
        <taxon>Pseudomonadati</taxon>
        <taxon>Pseudomonadota</taxon>
        <taxon>Betaproteobacteria</taxon>
        <taxon>Burkholderiales</taxon>
        <taxon>Burkholderiaceae</taxon>
        <taxon>Cupriavidus</taxon>
    </lineage>
</organism>
<dbReference type="EMBL" id="CP014844">
    <property type="protein sequence ID" value="AMR77661.1"/>
    <property type="molecule type" value="Genomic_DNA"/>
</dbReference>
<feature type="region of interest" description="Disordered" evidence="1">
    <location>
        <begin position="116"/>
        <end position="140"/>
    </location>
</feature>
<dbReference type="AlphaFoldDB" id="A0A142JHU9"/>
<dbReference type="OrthoDB" id="8689083at2"/>
<accession>A0A142JHU9</accession>
<feature type="compositionally biased region" description="Basic and acidic residues" evidence="1">
    <location>
        <begin position="126"/>
        <end position="140"/>
    </location>
</feature>
<sequence>MSNVIQIEEMRLTQRSRSYVGRSGECQHMNLTMDEDGDIVKCDDCGIQVSAFWALKLLSENYGRAMAKLQSRERRQADVEGKTIHLRAAQEVERAWRSRTMVPTCPHCGEGIAPTDGFGRSAVNKQIDERRRQQRREGES</sequence>
<evidence type="ECO:0000313" key="3">
    <source>
        <dbReference type="Proteomes" id="UP000075238"/>
    </source>
</evidence>
<proteinExistence type="predicted"/>
<keyword evidence="3" id="KW-1185">Reference proteome</keyword>